<evidence type="ECO:0000313" key="6">
    <source>
        <dbReference type="Proteomes" id="UP000253490"/>
    </source>
</evidence>
<dbReference type="PANTHER" id="PTHR45833">
    <property type="entry name" value="METHIONINE SYNTHASE"/>
    <property type="match status" value="1"/>
</dbReference>
<dbReference type="GO" id="GO:0008705">
    <property type="term" value="F:methionine synthase activity"/>
    <property type="evidence" value="ECO:0007669"/>
    <property type="project" value="TreeGrafter"/>
</dbReference>
<sequence length="220" mass="24365">MILEDIQNAIGELDEDLLFERIDEYLGGNPTEESAWEIIRYSQKGTRIVGDHYHNGIYFLGDLIYAGELMTEIIDKLKPYISHYKEGDYIGKMLIGTVQGDLHDIGKNIFKGMSEAAGFQVYDIGIDQSADAFVEKAHDIKPDIIGLSGVLTLAIDAMKRTVDVIKEAGLRSDVKIIVGGTPLTDEAAKHIGADAYSIKANEGVEICRGWMEKRDLSQII</sequence>
<dbReference type="InterPro" id="IPR036724">
    <property type="entry name" value="Cobalamin-bd_sf"/>
</dbReference>
<organism evidence="5 6">
    <name type="scientific">Alkalibaculum bacchi</name>
    <dbReference type="NCBI Taxonomy" id="645887"/>
    <lineage>
        <taxon>Bacteria</taxon>
        <taxon>Bacillati</taxon>
        <taxon>Bacillota</taxon>
        <taxon>Clostridia</taxon>
        <taxon>Eubacteriales</taxon>
        <taxon>Eubacteriaceae</taxon>
        <taxon>Alkalibaculum</taxon>
    </lineage>
</organism>
<dbReference type="GO" id="GO:0005829">
    <property type="term" value="C:cytosol"/>
    <property type="evidence" value="ECO:0007669"/>
    <property type="project" value="TreeGrafter"/>
</dbReference>
<dbReference type="SUPFAM" id="SSF47644">
    <property type="entry name" value="Methionine synthase domain"/>
    <property type="match status" value="1"/>
</dbReference>
<dbReference type="PROSITE" id="PS51332">
    <property type="entry name" value="B12_BINDING"/>
    <property type="match status" value="1"/>
</dbReference>
<evidence type="ECO:0000259" key="4">
    <source>
        <dbReference type="PROSITE" id="PS51337"/>
    </source>
</evidence>
<dbReference type="RefSeq" id="WP_113919836.1">
    <property type="nucleotide sequence ID" value="NZ_QNRX01000003.1"/>
</dbReference>
<dbReference type="InterPro" id="IPR003759">
    <property type="entry name" value="Cbl-bd_cap"/>
</dbReference>
<evidence type="ECO:0000313" key="5">
    <source>
        <dbReference type="EMBL" id="RBP68410.1"/>
    </source>
</evidence>
<reference evidence="5 6" key="1">
    <citation type="submission" date="2018-06" db="EMBL/GenBank/DDBJ databases">
        <title>Genomic Encyclopedia of Type Strains, Phase IV (KMG-IV): sequencing the most valuable type-strain genomes for metagenomic binning, comparative biology and taxonomic classification.</title>
        <authorList>
            <person name="Goeker M."/>
        </authorList>
    </citation>
    <scope>NUCLEOTIDE SEQUENCE [LARGE SCALE GENOMIC DNA]</scope>
    <source>
        <strain evidence="5 6">DSM 22112</strain>
    </source>
</reference>
<evidence type="ECO:0000259" key="3">
    <source>
        <dbReference type="PROSITE" id="PS51332"/>
    </source>
</evidence>
<dbReference type="SMART" id="SM01018">
    <property type="entry name" value="B12-binding_2"/>
    <property type="match status" value="1"/>
</dbReference>
<dbReference type="GO" id="GO:0046872">
    <property type="term" value="F:metal ion binding"/>
    <property type="evidence" value="ECO:0007669"/>
    <property type="project" value="UniProtKB-KW"/>
</dbReference>
<keyword evidence="2" id="KW-0170">Cobalt</keyword>
<dbReference type="PROSITE" id="PS51337">
    <property type="entry name" value="B12_BINDING_NTER"/>
    <property type="match status" value="1"/>
</dbReference>
<comment type="caution">
    <text evidence="5">The sequence shown here is derived from an EMBL/GenBank/DDBJ whole genome shotgun (WGS) entry which is preliminary data.</text>
</comment>
<dbReference type="InterPro" id="IPR050554">
    <property type="entry name" value="Met_Synthase/Corrinoid"/>
</dbReference>
<name>A0A366ICG5_9FIRM</name>
<feature type="domain" description="B12-binding N-terminal" evidence="4">
    <location>
        <begin position="1"/>
        <end position="89"/>
    </location>
</feature>
<dbReference type="EMBL" id="QNRX01000003">
    <property type="protein sequence ID" value="RBP68410.1"/>
    <property type="molecule type" value="Genomic_DNA"/>
</dbReference>
<keyword evidence="1" id="KW-0479">Metal-binding</keyword>
<evidence type="ECO:0000256" key="1">
    <source>
        <dbReference type="ARBA" id="ARBA00022723"/>
    </source>
</evidence>
<dbReference type="Gene3D" id="3.40.50.280">
    <property type="entry name" value="Cobalamin-binding domain"/>
    <property type="match status" value="1"/>
</dbReference>
<dbReference type="InterPro" id="IPR036594">
    <property type="entry name" value="Meth_synthase_dom"/>
</dbReference>
<dbReference type="SUPFAM" id="SSF52242">
    <property type="entry name" value="Cobalamin (vitamin B12)-binding domain"/>
    <property type="match status" value="1"/>
</dbReference>
<dbReference type="Gene3D" id="1.10.1240.10">
    <property type="entry name" value="Methionine synthase domain"/>
    <property type="match status" value="1"/>
</dbReference>
<accession>A0A366ICG5</accession>
<dbReference type="Pfam" id="PF02607">
    <property type="entry name" value="B12-binding_2"/>
    <property type="match status" value="1"/>
</dbReference>
<dbReference type="PANTHER" id="PTHR45833:SF1">
    <property type="entry name" value="METHIONINE SYNTHASE"/>
    <property type="match status" value="1"/>
</dbReference>
<dbReference type="GO" id="GO:0046653">
    <property type="term" value="P:tetrahydrofolate metabolic process"/>
    <property type="evidence" value="ECO:0007669"/>
    <property type="project" value="TreeGrafter"/>
</dbReference>
<dbReference type="OrthoDB" id="9803687at2"/>
<dbReference type="Proteomes" id="UP000253490">
    <property type="component" value="Unassembled WGS sequence"/>
</dbReference>
<gene>
    <name evidence="5" type="ORF">DES36_103174</name>
</gene>
<dbReference type="InterPro" id="IPR006158">
    <property type="entry name" value="Cobalamin-bd"/>
</dbReference>
<protein>
    <submittedName>
        <fullName evidence="5">Methanogenic corrinoid protein MtbC1</fullName>
    </submittedName>
</protein>
<dbReference type="AlphaFoldDB" id="A0A366ICG5"/>
<evidence type="ECO:0000256" key="2">
    <source>
        <dbReference type="ARBA" id="ARBA00023285"/>
    </source>
</evidence>
<proteinExistence type="predicted"/>
<dbReference type="GO" id="GO:0031419">
    <property type="term" value="F:cobalamin binding"/>
    <property type="evidence" value="ECO:0007669"/>
    <property type="project" value="InterPro"/>
</dbReference>
<keyword evidence="6" id="KW-1185">Reference proteome</keyword>
<dbReference type="Pfam" id="PF02310">
    <property type="entry name" value="B12-binding"/>
    <property type="match status" value="1"/>
</dbReference>
<dbReference type="GO" id="GO:0050667">
    <property type="term" value="P:homocysteine metabolic process"/>
    <property type="evidence" value="ECO:0007669"/>
    <property type="project" value="TreeGrafter"/>
</dbReference>
<feature type="domain" description="B12-binding" evidence="3">
    <location>
        <begin position="90"/>
        <end position="220"/>
    </location>
</feature>